<keyword evidence="4 14" id="KW-1134">Transmembrane beta strand</keyword>
<evidence type="ECO:0000313" key="20">
    <source>
        <dbReference type="Proteomes" id="UP001186452"/>
    </source>
</evidence>
<feature type="domain" description="TonB-dependent receptor plug" evidence="18">
    <location>
        <begin position="59"/>
        <end position="156"/>
    </location>
</feature>
<evidence type="ECO:0000256" key="3">
    <source>
        <dbReference type="ARBA" id="ARBA00022448"/>
    </source>
</evidence>
<dbReference type="Gene3D" id="2.40.170.20">
    <property type="entry name" value="TonB-dependent receptor, beta-barrel domain"/>
    <property type="match status" value="1"/>
</dbReference>
<evidence type="ECO:0000256" key="1">
    <source>
        <dbReference type="ARBA" id="ARBA00004571"/>
    </source>
</evidence>
<feature type="chain" id="PRO_5045727234" evidence="16">
    <location>
        <begin position="23"/>
        <end position="710"/>
    </location>
</feature>
<dbReference type="InterPro" id="IPR012910">
    <property type="entry name" value="Plug_dom"/>
</dbReference>
<dbReference type="Pfam" id="PF07715">
    <property type="entry name" value="Plug"/>
    <property type="match status" value="1"/>
</dbReference>
<dbReference type="RefSeq" id="WP_317520181.1">
    <property type="nucleotide sequence ID" value="NZ_JAWJZI010000001.1"/>
</dbReference>
<keyword evidence="8" id="KW-0408">Iron</keyword>
<keyword evidence="13 14" id="KW-0998">Cell outer membrane</keyword>
<keyword evidence="12 19" id="KW-0675">Receptor</keyword>
<evidence type="ECO:0000256" key="4">
    <source>
        <dbReference type="ARBA" id="ARBA00022452"/>
    </source>
</evidence>
<dbReference type="EMBL" id="JAWJZI010000001">
    <property type="protein sequence ID" value="MDV5167619.1"/>
    <property type="molecule type" value="Genomic_DNA"/>
</dbReference>
<evidence type="ECO:0000256" key="16">
    <source>
        <dbReference type="SAM" id="SignalP"/>
    </source>
</evidence>
<evidence type="ECO:0000256" key="2">
    <source>
        <dbReference type="ARBA" id="ARBA00009810"/>
    </source>
</evidence>
<evidence type="ECO:0000256" key="10">
    <source>
        <dbReference type="ARBA" id="ARBA00023077"/>
    </source>
</evidence>
<dbReference type="InterPro" id="IPR036942">
    <property type="entry name" value="Beta-barrel_TonB_sf"/>
</dbReference>
<evidence type="ECO:0000256" key="15">
    <source>
        <dbReference type="RuleBase" id="RU003357"/>
    </source>
</evidence>
<keyword evidence="9" id="KW-0406">Ion transport</keyword>
<feature type="signal peptide" evidence="16">
    <location>
        <begin position="1"/>
        <end position="22"/>
    </location>
</feature>
<keyword evidence="11 14" id="KW-0472">Membrane</keyword>
<dbReference type="Gene3D" id="2.170.130.10">
    <property type="entry name" value="TonB-dependent receptor, plug domain"/>
    <property type="match status" value="1"/>
</dbReference>
<dbReference type="CDD" id="cd01347">
    <property type="entry name" value="ligand_gated_channel"/>
    <property type="match status" value="1"/>
</dbReference>
<dbReference type="PROSITE" id="PS52016">
    <property type="entry name" value="TONB_DEPENDENT_REC_3"/>
    <property type="match status" value="1"/>
</dbReference>
<keyword evidence="20" id="KW-1185">Reference proteome</keyword>
<comment type="similarity">
    <text evidence="2 14 15">Belongs to the TonB-dependent receptor family.</text>
</comment>
<evidence type="ECO:0000256" key="12">
    <source>
        <dbReference type="ARBA" id="ARBA00023170"/>
    </source>
</evidence>
<dbReference type="InterPro" id="IPR037066">
    <property type="entry name" value="Plug_dom_sf"/>
</dbReference>
<proteinExistence type="inferred from homology"/>
<dbReference type="InterPro" id="IPR039426">
    <property type="entry name" value="TonB-dep_rcpt-like"/>
</dbReference>
<organism evidence="19 20">
    <name type="scientific">Photobacterium rosenbergii</name>
    <dbReference type="NCBI Taxonomy" id="294936"/>
    <lineage>
        <taxon>Bacteria</taxon>
        <taxon>Pseudomonadati</taxon>
        <taxon>Pseudomonadota</taxon>
        <taxon>Gammaproteobacteria</taxon>
        <taxon>Vibrionales</taxon>
        <taxon>Vibrionaceae</taxon>
        <taxon>Photobacterium</taxon>
    </lineage>
</organism>
<accession>A0ABU3ZCH5</accession>
<evidence type="ECO:0000256" key="8">
    <source>
        <dbReference type="ARBA" id="ARBA00023004"/>
    </source>
</evidence>
<dbReference type="PANTHER" id="PTHR32552">
    <property type="entry name" value="FERRICHROME IRON RECEPTOR-RELATED"/>
    <property type="match status" value="1"/>
</dbReference>
<evidence type="ECO:0000256" key="7">
    <source>
        <dbReference type="ARBA" id="ARBA00022729"/>
    </source>
</evidence>
<dbReference type="Pfam" id="PF00593">
    <property type="entry name" value="TonB_dep_Rec_b-barrel"/>
    <property type="match status" value="1"/>
</dbReference>
<keyword evidence="6 14" id="KW-0812">Transmembrane</keyword>
<evidence type="ECO:0000256" key="13">
    <source>
        <dbReference type="ARBA" id="ARBA00023237"/>
    </source>
</evidence>
<evidence type="ECO:0000256" key="9">
    <source>
        <dbReference type="ARBA" id="ARBA00023065"/>
    </source>
</evidence>
<evidence type="ECO:0000259" key="17">
    <source>
        <dbReference type="Pfam" id="PF00593"/>
    </source>
</evidence>
<dbReference type="InterPro" id="IPR010105">
    <property type="entry name" value="TonB_sidphr_rcpt"/>
</dbReference>
<dbReference type="InterPro" id="IPR000531">
    <property type="entry name" value="Beta-barrel_TonB"/>
</dbReference>
<dbReference type="PANTHER" id="PTHR32552:SF68">
    <property type="entry name" value="FERRICHROME OUTER MEMBRANE TRANSPORTER_PHAGE RECEPTOR"/>
    <property type="match status" value="1"/>
</dbReference>
<evidence type="ECO:0000256" key="5">
    <source>
        <dbReference type="ARBA" id="ARBA00022496"/>
    </source>
</evidence>
<comment type="caution">
    <text evidence="19">The sequence shown here is derived from an EMBL/GenBank/DDBJ whole genome shotgun (WGS) entry which is preliminary data.</text>
</comment>
<gene>
    <name evidence="19" type="ORF">R2X38_01240</name>
</gene>
<evidence type="ECO:0000259" key="18">
    <source>
        <dbReference type="Pfam" id="PF07715"/>
    </source>
</evidence>
<sequence length="710" mass="79922">MFNKSQLTLLIGAILAAPTVYAQEHTATTDVDEHMVVTGRDYGYKADTNASAMRIEASQLETAGQVSVIDEQLIDEQRASSLDKVLQNDSSVSVGDKTRNRVTYSLRGFEIQSGSGFLRDGKQHWSHYRQPIELLERVEVVKGPSGLLYGKSAPGGLINMVSKKPTYDTQVNVSQDIGSDNESRTVVDVSGALNEAQTLRARAIVSLQTYDNWRTYTDGSTPSTERFVGGLFVDYDVNDNVTVSVHYDKTRDKGNVDSGAYVKDGQVVLGNEHIWDAQWSEIENNVENYGIDVNAQLNDVWRMTASYNHQNFLRHDTESFSQPETYNPETGEFLYQGYDRHDDWQYDTAYLDFVGEFSALGVDHQLLVGSNWLGYFYQRQQHSDSNCSTDANGDKVCNYYTAQVGKPMPKPDGLDYTTQEKGTPTERDSYGFYIQDMVTFNDQWQALAGLRYDREETKGSDVVEDALTPKVAVIYHPKSNGSVYASYSESFEPQGEVTSGRGKVYRNDGEHLKPRTGKQYEVGTKWELFDERLYVTGAVFDIALEDVALDIENSDGTYTKTQGGEQVHRGAELAMQGYLTERFSLHGNAMYLDAEYKSHADYQGNRPANVPEFGATVWSRYAFENNTNINLGLTYVGERYGDDANTFKKDAYTRVDMGISHTIHYDQNLDFIARFNVENVFDTDYMMGGDNTNVTLGEGRNYMATLQVRY</sequence>
<dbReference type="NCBIfam" id="TIGR01783">
    <property type="entry name" value="TonB-siderophor"/>
    <property type="match status" value="1"/>
</dbReference>
<keyword evidence="5" id="KW-0410">Iron transport</keyword>
<dbReference type="SUPFAM" id="SSF56935">
    <property type="entry name" value="Porins"/>
    <property type="match status" value="1"/>
</dbReference>
<evidence type="ECO:0000256" key="14">
    <source>
        <dbReference type="PROSITE-ProRule" id="PRU01360"/>
    </source>
</evidence>
<reference evidence="19 20" key="1">
    <citation type="submission" date="2023-10" db="EMBL/GenBank/DDBJ databases">
        <title>Marine bacteria isolated from horseshoe crab.</title>
        <authorList>
            <person name="Cheng T.H."/>
        </authorList>
    </citation>
    <scope>NUCLEOTIDE SEQUENCE [LARGE SCALE GENOMIC DNA]</scope>
    <source>
        <strain evidence="19 20">HSC6</strain>
    </source>
</reference>
<feature type="domain" description="TonB-dependent receptor-like beta-barrel" evidence="17">
    <location>
        <begin position="237"/>
        <end position="680"/>
    </location>
</feature>
<keyword evidence="10 15" id="KW-0798">TonB box</keyword>
<keyword evidence="7 16" id="KW-0732">Signal</keyword>
<evidence type="ECO:0000256" key="11">
    <source>
        <dbReference type="ARBA" id="ARBA00023136"/>
    </source>
</evidence>
<name>A0ABU3ZCH5_9GAMM</name>
<evidence type="ECO:0000256" key="6">
    <source>
        <dbReference type="ARBA" id="ARBA00022692"/>
    </source>
</evidence>
<dbReference type="Proteomes" id="UP001186452">
    <property type="component" value="Unassembled WGS sequence"/>
</dbReference>
<protein>
    <submittedName>
        <fullName evidence="19">TonB-dependent siderophore receptor</fullName>
    </submittedName>
</protein>
<keyword evidence="3 14" id="KW-0813">Transport</keyword>
<evidence type="ECO:0000313" key="19">
    <source>
        <dbReference type="EMBL" id="MDV5167619.1"/>
    </source>
</evidence>
<comment type="subcellular location">
    <subcellularLocation>
        <location evidence="1 14">Cell outer membrane</location>
        <topology evidence="1 14">Multi-pass membrane protein</topology>
    </subcellularLocation>
</comment>